<evidence type="ECO:0000313" key="12">
    <source>
        <dbReference type="Proteomes" id="UP000536773"/>
    </source>
</evidence>
<evidence type="ECO:0000259" key="8">
    <source>
        <dbReference type="PROSITE" id="PS50850"/>
    </source>
</evidence>
<dbReference type="PANTHER" id="PTHR11662">
    <property type="entry name" value="SOLUTE CARRIER FAMILY 17"/>
    <property type="match status" value="1"/>
</dbReference>
<comment type="subcellular location">
    <subcellularLocation>
        <location evidence="1">Cell membrane</location>
        <topology evidence="1">Multi-pass membrane protein</topology>
    </subcellularLocation>
</comment>
<name>A0A2S0M6Z2_MEGEL</name>
<dbReference type="CDD" id="cd17319">
    <property type="entry name" value="MFS_ExuT_GudP_like"/>
    <property type="match status" value="1"/>
</dbReference>
<dbReference type="SUPFAM" id="SSF103473">
    <property type="entry name" value="MFS general substrate transporter"/>
    <property type="match status" value="1"/>
</dbReference>
<evidence type="ECO:0000256" key="6">
    <source>
        <dbReference type="ARBA" id="ARBA00023136"/>
    </source>
</evidence>
<accession>A0A2S0M6Z2</accession>
<feature type="transmembrane region" description="Helical" evidence="7">
    <location>
        <begin position="96"/>
        <end position="113"/>
    </location>
</feature>
<dbReference type="EMBL" id="CP027569">
    <property type="protein sequence ID" value="AVO27225.1"/>
    <property type="molecule type" value="Genomic_DNA"/>
</dbReference>
<feature type="transmembrane region" description="Helical" evidence="7">
    <location>
        <begin position="157"/>
        <end position="175"/>
    </location>
</feature>
<dbReference type="GO" id="GO:0022857">
    <property type="term" value="F:transmembrane transporter activity"/>
    <property type="evidence" value="ECO:0007669"/>
    <property type="project" value="InterPro"/>
</dbReference>
<feature type="transmembrane region" description="Helical" evidence="7">
    <location>
        <begin position="348"/>
        <end position="372"/>
    </location>
</feature>
<evidence type="ECO:0000256" key="7">
    <source>
        <dbReference type="SAM" id="Phobius"/>
    </source>
</evidence>
<dbReference type="InterPro" id="IPR050382">
    <property type="entry name" value="MFS_Na/Anion_cotransporter"/>
</dbReference>
<evidence type="ECO:0000256" key="4">
    <source>
        <dbReference type="ARBA" id="ARBA00022692"/>
    </source>
</evidence>
<feature type="transmembrane region" description="Helical" evidence="7">
    <location>
        <begin position="384"/>
        <end position="404"/>
    </location>
</feature>
<dbReference type="InterPro" id="IPR020846">
    <property type="entry name" value="MFS_dom"/>
</dbReference>
<dbReference type="Pfam" id="PF07690">
    <property type="entry name" value="MFS_1"/>
    <property type="match status" value="1"/>
</dbReference>
<dbReference type="Proteomes" id="UP000238358">
    <property type="component" value="Chromosome"/>
</dbReference>
<feature type="transmembrane region" description="Helical" evidence="7">
    <location>
        <begin position="181"/>
        <end position="199"/>
    </location>
</feature>
<keyword evidence="2" id="KW-0813">Transport</keyword>
<evidence type="ECO:0000313" key="10">
    <source>
        <dbReference type="EMBL" id="NMK38563.1"/>
    </source>
</evidence>
<dbReference type="InterPro" id="IPR011701">
    <property type="entry name" value="MFS"/>
</dbReference>
<reference evidence="10 12" key="2">
    <citation type="submission" date="2020-04" db="EMBL/GenBank/DDBJ databases">
        <authorList>
            <person name="Hitch T.C.A."/>
            <person name="Wylensek D."/>
            <person name="Clavel T."/>
        </authorList>
    </citation>
    <scope>NUCLEOTIDE SEQUENCE [LARGE SCALE GENOMIC DNA]</scope>
    <source>
        <strain evidence="10 12">WCA-386-APC-2A</strain>
    </source>
</reference>
<feature type="transmembrane region" description="Helical" evidence="7">
    <location>
        <begin position="410"/>
        <end position="429"/>
    </location>
</feature>
<dbReference type="OrthoDB" id="9773404at2"/>
<dbReference type="GO" id="GO:0005886">
    <property type="term" value="C:plasma membrane"/>
    <property type="evidence" value="ECO:0007669"/>
    <property type="project" value="UniProtKB-SubCell"/>
</dbReference>
<feature type="transmembrane region" description="Helical" evidence="7">
    <location>
        <begin position="324"/>
        <end position="342"/>
    </location>
</feature>
<dbReference type="InterPro" id="IPR036259">
    <property type="entry name" value="MFS_trans_sf"/>
</dbReference>
<dbReference type="Gene3D" id="1.20.1250.20">
    <property type="entry name" value="MFS general substrate transporter like domains"/>
    <property type="match status" value="2"/>
</dbReference>
<evidence type="ECO:0000256" key="2">
    <source>
        <dbReference type="ARBA" id="ARBA00022448"/>
    </source>
</evidence>
<evidence type="ECO:0000313" key="9">
    <source>
        <dbReference type="EMBL" id="AVO27225.1"/>
    </source>
</evidence>
<keyword evidence="5 7" id="KW-1133">Transmembrane helix</keyword>
<evidence type="ECO:0000313" key="11">
    <source>
        <dbReference type="Proteomes" id="UP000238358"/>
    </source>
</evidence>
<dbReference type="Proteomes" id="UP000536773">
    <property type="component" value="Unassembled WGS sequence"/>
</dbReference>
<dbReference type="RefSeq" id="WP_027895697.1">
    <property type="nucleotide sequence ID" value="NZ_CP027569.1"/>
</dbReference>
<dbReference type="EMBL" id="JABBJH010000004">
    <property type="protein sequence ID" value="NMK38563.1"/>
    <property type="molecule type" value="Genomic_DNA"/>
</dbReference>
<dbReference type="PROSITE" id="PS50850">
    <property type="entry name" value="MFS"/>
    <property type="match status" value="1"/>
</dbReference>
<dbReference type="PANTHER" id="PTHR11662:SF399">
    <property type="entry name" value="FI19708P1-RELATED"/>
    <property type="match status" value="1"/>
</dbReference>
<organism evidence="9 11">
    <name type="scientific">Megasphaera elsdenii</name>
    <dbReference type="NCBI Taxonomy" id="907"/>
    <lineage>
        <taxon>Bacteria</taxon>
        <taxon>Bacillati</taxon>
        <taxon>Bacillota</taxon>
        <taxon>Negativicutes</taxon>
        <taxon>Veillonellales</taxon>
        <taxon>Veillonellaceae</taxon>
        <taxon>Megasphaera</taxon>
    </lineage>
</organism>
<sequence length="440" mass="47896">MEKAMGKIMTAAAETRAAAGTMTNFRWKIAFLIFLISFVAYMDRVNLSVATPVIMQEFGFTKIDMGFIQTCFFASYALMQVPGGILAEKFGMRKTGALAILWWSVFTALTALAKGKISFAAVRLAFGLGEGPVFPSLGAATFTWFNKHEKGKASSSILLGTFFGPVVGPVATVALMGLFGWHAVFIIFGIVGIALAWVWHRFACDNPADSPYVNAEEAAYINEGRSADSLKKAVAPWHKFLRSTQFWAVGIQFMVVDYIMYVFLAWLPMYLTEVHNMSLKSMGFWASCPWIALMAMVFLAGFVSDKIANGSHSEMQYKMRTVTAMAGVAVTSLGLYIASHTADPAMNIFWMSVSLGALGFAMSASWSSVISLGGKYTGSVSGWINLWGNIGGVLAPIVTAFFVTNYGWNNAFTATSLFGIIAIVAWIFVKPGKQLVPQDK</sequence>
<protein>
    <submittedName>
        <fullName evidence="9">MFS transporter</fullName>
    </submittedName>
</protein>
<feature type="transmembrane region" description="Helical" evidence="7">
    <location>
        <begin position="66"/>
        <end position="87"/>
    </location>
</feature>
<feature type="transmembrane region" description="Helical" evidence="7">
    <location>
        <begin position="246"/>
        <end position="271"/>
    </location>
</feature>
<feature type="transmembrane region" description="Helical" evidence="7">
    <location>
        <begin position="283"/>
        <end position="303"/>
    </location>
</feature>
<keyword evidence="4 7" id="KW-0812">Transmembrane</keyword>
<proteinExistence type="predicted"/>
<gene>
    <name evidence="9" type="ORF">C6Y28_06230</name>
    <name evidence="10" type="ORF">HG933_04050</name>
</gene>
<evidence type="ECO:0000256" key="5">
    <source>
        <dbReference type="ARBA" id="ARBA00022989"/>
    </source>
</evidence>
<dbReference type="PIRSF" id="PIRSF002808">
    <property type="entry name" value="Hexose_phosphate_transp"/>
    <property type="match status" value="1"/>
</dbReference>
<keyword evidence="6 7" id="KW-0472">Membrane</keyword>
<evidence type="ECO:0000256" key="3">
    <source>
        <dbReference type="ARBA" id="ARBA00022475"/>
    </source>
</evidence>
<dbReference type="InterPro" id="IPR000849">
    <property type="entry name" value="Sugar_P_transporter"/>
</dbReference>
<keyword evidence="3" id="KW-1003">Cell membrane</keyword>
<evidence type="ECO:0000256" key="1">
    <source>
        <dbReference type="ARBA" id="ARBA00004651"/>
    </source>
</evidence>
<reference evidence="9 11" key="1">
    <citation type="journal article" date="2018" name="Genome Announc.">
        <title>Complete genomes of two Megasphaera elsdenii strains, NCIMB 702410 and ATCC 25940.</title>
        <authorList>
            <person name="Hatmaker E.A."/>
            <person name="O'Dell K."/>
            <person name="Riley L.A."/>
            <person name="Klingeman D.M."/>
            <person name="Guss A.M."/>
        </authorList>
    </citation>
    <scope>NUCLEOTIDE SEQUENCE [LARGE SCALE GENOMIC DNA]</scope>
    <source>
        <strain evidence="9 11">NCIMB702410</strain>
    </source>
</reference>
<feature type="domain" description="Major facilitator superfamily (MFS) profile" evidence="8">
    <location>
        <begin position="29"/>
        <end position="434"/>
    </location>
</feature>
<dbReference type="AlphaFoldDB" id="A0A2S0M6Z2"/>